<organism evidence="9 10">
    <name type="scientific">Macrostomum lignano</name>
    <dbReference type="NCBI Taxonomy" id="282301"/>
    <lineage>
        <taxon>Eukaryota</taxon>
        <taxon>Metazoa</taxon>
        <taxon>Spiralia</taxon>
        <taxon>Lophotrochozoa</taxon>
        <taxon>Platyhelminthes</taxon>
        <taxon>Rhabditophora</taxon>
        <taxon>Macrostomorpha</taxon>
        <taxon>Macrostomida</taxon>
        <taxon>Macrostomidae</taxon>
        <taxon>Macrostomum</taxon>
    </lineage>
</organism>
<reference evidence="9 10" key="1">
    <citation type="submission" date="2017-06" db="EMBL/GenBank/DDBJ databases">
        <title>A platform for efficient transgenesis in Macrostomum lignano, a flatworm model organism for stem cell research.</title>
        <authorList>
            <person name="Berezikov E."/>
        </authorList>
    </citation>
    <scope>NUCLEOTIDE SEQUENCE [LARGE SCALE GENOMIC DNA]</scope>
    <source>
        <strain evidence="9">DV1</strain>
        <tissue evidence="9">Whole organism</tissue>
    </source>
</reference>
<feature type="domain" description="GST N-terminal" evidence="6">
    <location>
        <begin position="62"/>
        <end position="143"/>
    </location>
</feature>
<dbReference type="InterPro" id="IPR036249">
    <property type="entry name" value="Thioredoxin-like_sf"/>
</dbReference>
<dbReference type="Gene3D" id="3.40.30.10">
    <property type="entry name" value="Glutaredoxin"/>
    <property type="match status" value="1"/>
</dbReference>
<dbReference type="Proteomes" id="UP000215902">
    <property type="component" value="Unassembled WGS sequence"/>
</dbReference>
<evidence type="ECO:0000259" key="7">
    <source>
        <dbReference type="PROSITE" id="PS50405"/>
    </source>
</evidence>
<dbReference type="CDD" id="cd03192">
    <property type="entry name" value="GST_C_Sigma_like"/>
    <property type="match status" value="1"/>
</dbReference>
<dbReference type="InterPro" id="IPR040079">
    <property type="entry name" value="Glutathione_S-Trfase"/>
</dbReference>
<comment type="subunit">
    <text evidence="4">Homodimer.</text>
</comment>
<evidence type="ECO:0000313" key="9">
    <source>
        <dbReference type="EMBL" id="PAA68827.1"/>
    </source>
</evidence>
<evidence type="ECO:0000256" key="1">
    <source>
        <dbReference type="ARBA" id="ARBA00002446"/>
    </source>
</evidence>
<evidence type="ECO:0000256" key="4">
    <source>
        <dbReference type="ARBA" id="ARBA00011738"/>
    </source>
</evidence>
<dbReference type="SUPFAM" id="SSF52833">
    <property type="entry name" value="Thioredoxin-like"/>
    <property type="match status" value="1"/>
</dbReference>
<dbReference type="Pfam" id="PF14497">
    <property type="entry name" value="GST_C_3"/>
    <property type="match status" value="1"/>
</dbReference>
<dbReference type="GO" id="GO:0004364">
    <property type="term" value="F:glutathione transferase activity"/>
    <property type="evidence" value="ECO:0007669"/>
    <property type="project" value="UniProtKB-EC"/>
</dbReference>
<dbReference type="EMBL" id="NIVC01001368">
    <property type="protein sequence ID" value="PAA68827.1"/>
    <property type="molecule type" value="Genomic_DNA"/>
</dbReference>
<dbReference type="InterPro" id="IPR004045">
    <property type="entry name" value="Glutathione_S-Trfase_N"/>
</dbReference>
<comment type="caution">
    <text evidence="9">The sequence shown here is derived from an EMBL/GenBank/DDBJ whole genome shotgun (WGS) entry which is preliminary data.</text>
</comment>
<dbReference type="STRING" id="282301.A0A267F6P6"/>
<comment type="similarity">
    <text evidence="3">Belongs to the GST superfamily. Mu family.</text>
</comment>
<feature type="domain" description="GST C-terminal" evidence="7">
    <location>
        <begin position="145"/>
        <end position="287"/>
    </location>
</feature>
<dbReference type="PROSITE" id="PS50404">
    <property type="entry name" value="GST_NTER"/>
    <property type="match status" value="1"/>
</dbReference>
<dbReference type="EMBL" id="NIVC01004195">
    <property type="protein sequence ID" value="PAA48259.1"/>
    <property type="molecule type" value="Genomic_DNA"/>
</dbReference>
<feature type="region of interest" description="Disordered" evidence="5">
    <location>
        <begin position="42"/>
        <end position="62"/>
    </location>
</feature>
<dbReference type="CDD" id="cd03039">
    <property type="entry name" value="GST_N_Sigma_like"/>
    <property type="match status" value="1"/>
</dbReference>
<evidence type="ECO:0000256" key="5">
    <source>
        <dbReference type="SAM" id="MobiDB-lite"/>
    </source>
</evidence>
<dbReference type="PANTHER" id="PTHR11571:SF263">
    <property type="entry name" value="GLUTATHIONE S-TRANSFERASE"/>
    <property type="match status" value="1"/>
</dbReference>
<evidence type="ECO:0000259" key="6">
    <source>
        <dbReference type="PROSITE" id="PS50404"/>
    </source>
</evidence>
<accession>A0A267F6P6</accession>
<name>A0A267F6P6_9PLAT</name>
<protein>
    <submittedName>
        <fullName evidence="9">Uncharacterized protein</fullName>
    </submittedName>
</protein>
<evidence type="ECO:0000256" key="3">
    <source>
        <dbReference type="ARBA" id="ARBA00005861"/>
    </source>
</evidence>
<dbReference type="PROSITE" id="PS50405">
    <property type="entry name" value="GST_CTER"/>
    <property type="match status" value="1"/>
</dbReference>
<proteinExistence type="inferred from homology"/>
<dbReference type="GO" id="GO:0006749">
    <property type="term" value="P:glutathione metabolic process"/>
    <property type="evidence" value="ECO:0007669"/>
    <property type="project" value="TreeGrafter"/>
</dbReference>
<dbReference type="OrthoDB" id="4951845at2759"/>
<dbReference type="InterPro" id="IPR036282">
    <property type="entry name" value="Glutathione-S-Trfase_C_sf"/>
</dbReference>
<evidence type="ECO:0000313" key="8">
    <source>
        <dbReference type="EMBL" id="PAA48259.1"/>
    </source>
</evidence>
<evidence type="ECO:0000256" key="2">
    <source>
        <dbReference type="ARBA" id="ARBA00003701"/>
    </source>
</evidence>
<gene>
    <name evidence="9" type="ORF">BOX15_Mlig018716g1</name>
    <name evidence="8" type="ORF">BOX15_Mlig018716g2</name>
</gene>
<keyword evidence="10" id="KW-1185">Reference proteome</keyword>
<sequence length="293" mass="33000">MQQPRCRVSSIGHKSAFGQPNSASLANFAAATASATVVKQMTARGENSSADTAGGEGEPSPKWQLRYWPNVPGRAEFIRLILVEAGQEFSEHCDPEAIYLDFKCQQKTGWPVFAVPMIKQGDFELGQTATICRYLAKRLGLLPDGEPDRWRADQTCATVMDFITEGRLAFHGRNFYESYFGQEAETRPYIDYFERHRLPKFLRHFEQVLSFNAANWDASGGGRFVVGRRVTYCDLCLLHVLRAAESQFPAAWARSIGDCPRLAEFKAGMEDRPRVRDYLSSARCKPFEGNSMM</sequence>
<comment type="function">
    <text evidence="1">GST isoenzymes appear to play a central role in the parasite detoxification system. Other functions are also suspected including a role in increasing the solubility of haematin in the parasite gut.</text>
</comment>
<dbReference type="InterPro" id="IPR050213">
    <property type="entry name" value="GST_superfamily"/>
</dbReference>
<comment type="function">
    <text evidence="2">Conjugation of reduced glutathione to a wide number of exogenous and endogenous hydrophobic electrophiles.</text>
</comment>
<dbReference type="Gene3D" id="1.20.1050.10">
    <property type="match status" value="1"/>
</dbReference>
<evidence type="ECO:0000313" key="10">
    <source>
        <dbReference type="Proteomes" id="UP000215902"/>
    </source>
</evidence>
<dbReference type="PANTHER" id="PTHR11571">
    <property type="entry name" value="GLUTATHIONE S-TRANSFERASE"/>
    <property type="match status" value="1"/>
</dbReference>
<dbReference type="SFLD" id="SFLDS00019">
    <property type="entry name" value="Glutathione_Transferase_(cytos"/>
    <property type="match status" value="1"/>
</dbReference>
<dbReference type="InterPro" id="IPR004046">
    <property type="entry name" value="GST_C"/>
</dbReference>
<dbReference type="AlphaFoldDB" id="A0A267F6P6"/>
<dbReference type="SUPFAM" id="SSF47616">
    <property type="entry name" value="GST C-terminal domain-like"/>
    <property type="match status" value="1"/>
</dbReference>
<dbReference type="InterPro" id="IPR010987">
    <property type="entry name" value="Glutathione-S-Trfase_C-like"/>
</dbReference>